<dbReference type="PANTHER" id="PTHR47892:SF1">
    <property type="entry name" value="UNIVERSAL STRESS PROTEIN E"/>
    <property type="match status" value="1"/>
</dbReference>
<dbReference type="KEGG" id="plei:Q9312_18295"/>
<organism evidence="6 7">
    <name type="scientific">Pleionea litopenaei</name>
    <dbReference type="NCBI Taxonomy" id="3070815"/>
    <lineage>
        <taxon>Bacteria</taxon>
        <taxon>Pseudomonadati</taxon>
        <taxon>Pseudomonadota</taxon>
        <taxon>Gammaproteobacteria</taxon>
        <taxon>Oceanospirillales</taxon>
        <taxon>Pleioneaceae</taxon>
        <taxon>Pleionea</taxon>
    </lineage>
</organism>
<proteinExistence type="inferred from homology"/>
<keyword evidence="3" id="KW-0963">Cytoplasm</keyword>
<evidence type="ECO:0000256" key="3">
    <source>
        <dbReference type="ARBA" id="ARBA00022490"/>
    </source>
</evidence>
<dbReference type="NCBIfam" id="NF008380">
    <property type="entry name" value="PRK11175.1"/>
    <property type="match status" value="1"/>
</dbReference>
<dbReference type="Pfam" id="PF00582">
    <property type="entry name" value="Usp"/>
    <property type="match status" value="2"/>
</dbReference>
<name>A0AA51X7I7_9GAMM</name>
<sequence length="305" mass="34391">METIKRILVVITREAETQPALERALIFAEQGPIEITLFSALYVPALELTAVLAPDERKQLRQQYYSARENYLSQLSETFKHPNITYSTAVVWHKKTAQAILEYVADHSFDLTIKRISSDASSQNPFVMPVDWHLLRLCQSSLLLVREAHWQTDGAILGAVCCTQVDREHQQLNHKIIDTLQVLAELLHADAHLINTHMSPLLDAPNNYPNLNKEQLRLKVSQYHNNKMQELVASHCIHEQHIHVIEGLAEDKIPATAEKLNAQVVVMGTVGRTGLTAAFMGNTAERVLARLKCEVLALKPDDFEA</sequence>
<dbReference type="InterPro" id="IPR006016">
    <property type="entry name" value="UspA"/>
</dbReference>
<comment type="subcellular location">
    <subcellularLocation>
        <location evidence="1">Cytoplasm</location>
    </subcellularLocation>
</comment>
<dbReference type="GO" id="GO:0005737">
    <property type="term" value="C:cytoplasm"/>
    <property type="evidence" value="ECO:0007669"/>
    <property type="project" value="UniProtKB-SubCell"/>
</dbReference>
<comment type="similarity">
    <text evidence="2">Belongs to the universal stress protein A family.</text>
</comment>
<dbReference type="AlphaFoldDB" id="A0AA51X7I7"/>
<protein>
    <submittedName>
        <fullName evidence="6">Universal stress protein UspE</fullName>
    </submittedName>
</protein>
<evidence type="ECO:0000256" key="2">
    <source>
        <dbReference type="ARBA" id="ARBA00008791"/>
    </source>
</evidence>
<dbReference type="EMBL" id="CP133548">
    <property type="protein sequence ID" value="WMS87160.1"/>
    <property type="molecule type" value="Genomic_DNA"/>
</dbReference>
<evidence type="ECO:0000259" key="5">
    <source>
        <dbReference type="Pfam" id="PF00582"/>
    </source>
</evidence>
<reference evidence="6 7" key="1">
    <citation type="submission" date="2023-08" db="EMBL/GenBank/DDBJ databases">
        <title>Pleionea litopenaei sp. nov., isolated from stomach of juvenile Litopenaeus vannamei.</title>
        <authorList>
            <person name="Rho A.M."/>
            <person name="Hwang C.Y."/>
        </authorList>
    </citation>
    <scope>NUCLEOTIDE SEQUENCE [LARGE SCALE GENOMIC DNA]</scope>
    <source>
        <strain evidence="6 7">HL-JVS1</strain>
    </source>
</reference>
<feature type="domain" description="UspA" evidence="5">
    <location>
        <begin position="4"/>
        <end position="146"/>
    </location>
</feature>
<feature type="domain" description="UspA" evidence="5">
    <location>
        <begin position="179"/>
        <end position="299"/>
    </location>
</feature>
<evidence type="ECO:0000313" key="6">
    <source>
        <dbReference type="EMBL" id="WMS87160.1"/>
    </source>
</evidence>
<comment type="function">
    <text evidence="4">Required for resistance to DNA-damaging agents.</text>
</comment>
<gene>
    <name evidence="6" type="primary">uspE</name>
    <name evidence="6" type="ORF">Q9312_18295</name>
</gene>
<evidence type="ECO:0000256" key="4">
    <source>
        <dbReference type="ARBA" id="ARBA00037131"/>
    </source>
</evidence>
<dbReference type="Proteomes" id="UP001239782">
    <property type="component" value="Chromosome"/>
</dbReference>
<dbReference type="PANTHER" id="PTHR47892">
    <property type="entry name" value="UNIVERSAL STRESS PROTEIN E"/>
    <property type="match status" value="1"/>
</dbReference>
<dbReference type="Gene3D" id="3.40.50.12370">
    <property type="match status" value="1"/>
</dbReference>
<dbReference type="SUPFAM" id="SSF52402">
    <property type="entry name" value="Adenine nucleotide alpha hydrolases-like"/>
    <property type="match status" value="2"/>
</dbReference>
<keyword evidence="7" id="KW-1185">Reference proteome</keyword>
<evidence type="ECO:0000256" key="1">
    <source>
        <dbReference type="ARBA" id="ARBA00004496"/>
    </source>
</evidence>
<dbReference type="RefSeq" id="WP_309202299.1">
    <property type="nucleotide sequence ID" value="NZ_CP133548.1"/>
</dbReference>
<accession>A0AA51X7I7</accession>
<evidence type="ECO:0000313" key="7">
    <source>
        <dbReference type="Proteomes" id="UP001239782"/>
    </source>
</evidence>